<reference evidence="5" key="1">
    <citation type="submission" date="2019-11" db="EMBL/GenBank/DDBJ databases">
        <title>Leishmania tarentolae CDS.</title>
        <authorList>
            <person name="Goto Y."/>
            <person name="Yamagishi J."/>
        </authorList>
    </citation>
    <scope>NUCLEOTIDE SEQUENCE [LARGE SCALE GENOMIC DNA]</scope>
    <source>
        <strain evidence="5">Parrot Tar II</strain>
    </source>
</reference>
<name>A0A640KJB7_LEITA</name>
<keyword evidence="6" id="KW-1185">Reference proteome</keyword>
<keyword evidence="3" id="KW-0677">Repeat</keyword>
<comment type="caution">
    <text evidence="5">The sequence shown here is derived from an EMBL/GenBank/DDBJ whole genome shotgun (WGS) entry which is preliminary data.</text>
</comment>
<keyword evidence="2" id="KW-0853">WD repeat</keyword>
<proteinExistence type="predicted"/>
<sequence length="391" mass="43219">MSATAVPKEVALNPGKLGPDVFVATAATATTTAASAAPVTPADAQSAPIELVTKELLQLAEELRVVVPKGTWKSQGSEEEIRKQKDKDAVGAPPIPSRLPITVHFEVARHAILRHRASAHNNYITKEASEDSRDLRSVDNPLYQVLRDEIDTGVQAVPRRRVASTQTHHARRVNAVAQAEPTVVDACIRHVSLPKEEQPNLRAFMDKVLPRTLLCLTQNYQIPIYTDDFRNFSEDDAVIATHDELVLIEKANYVHSSTKGRKVSGVSWRSGRRRDHFVCVASIRLQTFPERLQANRRCESSVSLVWDLNDPMHPRYLLEAPEEVQVLHFHPSNPNLVAGGSLNGQVFLWDLSKADVASFFSGSRQHKKQKSNTGAGAAMGDDNGKRGSFER</sequence>
<dbReference type="InterPro" id="IPR036322">
    <property type="entry name" value="WD40_repeat_dom_sf"/>
</dbReference>
<accession>A0A640KJB7</accession>
<evidence type="ECO:0000256" key="3">
    <source>
        <dbReference type="ARBA" id="ARBA00022737"/>
    </source>
</evidence>
<feature type="region of interest" description="Disordered" evidence="4">
    <location>
        <begin position="71"/>
        <end position="95"/>
    </location>
</feature>
<keyword evidence="1" id="KW-0963">Cytoplasm</keyword>
<feature type="compositionally biased region" description="Basic and acidic residues" evidence="4">
    <location>
        <begin position="382"/>
        <end position="391"/>
    </location>
</feature>
<dbReference type="PANTHER" id="PTHR12442">
    <property type="entry name" value="DYNEIN INTERMEDIATE CHAIN"/>
    <property type="match status" value="1"/>
</dbReference>
<feature type="region of interest" description="Disordered" evidence="4">
    <location>
        <begin position="362"/>
        <end position="391"/>
    </location>
</feature>
<evidence type="ECO:0008006" key="7">
    <source>
        <dbReference type="Google" id="ProtNLM"/>
    </source>
</evidence>
<dbReference type="VEuPathDB" id="TriTrypDB:LtaPh_2717000"/>
<evidence type="ECO:0000313" key="5">
    <source>
        <dbReference type="EMBL" id="GET89816.1"/>
    </source>
</evidence>
<dbReference type="PANTHER" id="PTHR12442:SF5">
    <property type="entry name" value="DYNEIN AXONEMAL INTERMEDIATE CHAIN 3"/>
    <property type="match status" value="1"/>
</dbReference>
<organism evidence="5 6">
    <name type="scientific">Leishmania tarentolae</name>
    <name type="common">Sauroleishmania tarentolae</name>
    <dbReference type="NCBI Taxonomy" id="5689"/>
    <lineage>
        <taxon>Eukaryota</taxon>
        <taxon>Discoba</taxon>
        <taxon>Euglenozoa</taxon>
        <taxon>Kinetoplastea</taxon>
        <taxon>Metakinetoplastina</taxon>
        <taxon>Trypanosomatida</taxon>
        <taxon>Trypanosomatidae</taxon>
        <taxon>Leishmaniinae</taxon>
        <taxon>Leishmania</taxon>
        <taxon>lizard Leishmania</taxon>
    </lineage>
</organism>
<dbReference type="OrthoDB" id="366230at2759"/>
<feature type="compositionally biased region" description="Basic and acidic residues" evidence="4">
    <location>
        <begin position="79"/>
        <end position="89"/>
    </location>
</feature>
<dbReference type="GO" id="GO:0060294">
    <property type="term" value="P:cilium movement involved in cell motility"/>
    <property type="evidence" value="ECO:0007669"/>
    <property type="project" value="TreeGrafter"/>
</dbReference>
<dbReference type="EMBL" id="BLBS01000037">
    <property type="protein sequence ID" value="GET89816.1"/>
    <property type="molecule type" value="Genomic_DNA"/>
</dbReference>
<gene>
    <name evidence="5" type="ORF">LtaPh_2717000</name>
</gene>
<dbReference type="GO" id="GO:0045504">
    <property type="term" value="F:dynein heavy chain binding"/>
    <property type="evidence" value="ECO:0007669"/>
    <property type="project" value="TreeGrafter"/>
</dbReference>
<dbReference type="SUPFAM" id="SSF50978">
    <property type="entry name" value="WD40 repeat-like"/>
    <property type="match status" value="1"/>
</dbReference>
<evidence type="ECO:0000256" key="1">
    <source>
        <dbReference type="ARBA" id="ARBA00022490"/>
    </source>
</evidence>
<evidence type="ECO:0000256" key="4">
    <source>
        <dbReference type="SAM" id="MobiDB-lite"/>
    </source>
</evidence>
<dbReference type="AlphaFoldDB" id="A0A640KJB7"/>
<dbReference type="GO" id="GO:0045503">
    <property type="term" value="F:dynein light chain binding"/>
    <property type="evidence" value="ECO:0007669"/>
    <property type="project" value="TreeGrafter"/>
</dbReference>
<evidence type="ECO:0000313" key="6">
    <source>
        <dbReference type="Proteomes" id="UP000419144"/>
    </source>
</evidence>
<dbReference type="GO" id="GO:0036159">
    <property type="term" value="P:inner dynein arm assembly"/>
    <property type="evidence" value="ECO:0007669"/>
    <property type="project" value="TreeGrafter"/>
</dbReference>
<dbReference type="InterPro" id="IPR050687">
    <property type="entry name" value="Dynein_IC"/>
</dbReference>
<dbReference type="Proteomes" id="UP000419144">
    <property type="component" value="Unassembled WGS sequence"/>
</dbReference>
<dbReference type="InterPro" id="IPR015943">
    <property type="entry name" value="WD40/YVTN_repeat-like_dom_sf"/>
</dbReference>
<dbReference type="Gene3D" id="2.130.10.10">
    <property type="entry name" value="YVTN repeat-like/Quinoprotein amine dehydrogenase"/>
    <property type="match status" value="1"/>
</dbReference>
<protein>
    <recommendedName>
        <fullName evidence="7">Guanine nucleotide-binding protein subunit beta-like protein</fullName>
    </recommendedName>
</protein>
<evidence type="ECO:0000256" key="2">
    <source>
        <dbReference type="ARBA" id="ARBA00022574"/>
    </source>
</evidence>
<dbReference type="GO" id="GO:0036156">
    <property type="term" value="C:inner dynein arm"/>
    <property type="evidence" value="ECO:0007669"/>
    <property type="project" value="TreeGrafter"/>
</dbReference>